<dbReference type="SMART" id="SM00843">
    <property type="entry name" value="Ftsk_gamma"/>
    <property type="match status" value="1"/>
</dbReference>
<feature type="binding site" evidence="5">
    <location>
        <begin position="362"/>
        <end position="369"/>
    </location>
    <ligand>
        <name>ATP</name>
        <dbReference type="ChEBI" id="CHEBI:30616"/>
    </ligand>
</feature>
<evidence type="ECO:0000313" key="7">
    <source>
        <dbReference type="EMBL" id="VEU82654.1"/>
    </source>
</evidence>
<dbReference type="SUPFAM" id="SSF52540">
    <property type="entry name" value="P-loop containing nucleoside triphosphate hydrolases"/>
    <property type="match status" value="1"/>
</dbReference>
<dbReference type="InterPro" id="IPR018541">
    <property type="entry name" value="Ftsk_gamma"/>
</dbReference>
<dbReference type="InterPro" id="IPR027417">
    <property type="entry name" value="P-loop_NTPase"/>
</dbReference>
<evidence type="ECO:0000256" key="4">
    <source>
        <dbReference type="ARBA" id="ARBA00023125"/>
    </source>
</evidence>
<dbReference type="Pfam" id="PF09397">
    <property type="entry name" value="FtsK_gamma"/>
    <property type="match status" value="1"/>
</dbReference>
<name>A0A449BJL6_9MOLU</name>
<evidence type="ECO:0000259" key="6">
    <source>
        <dbReference type="PROSITE" id="PS50901"/>
    </source>
</evidence>
<dbReference type="Gene3D" id="1.10.10.10">
    <property type="entry name" value="Winged helix-like DNA-binding domain superfamily/Winged helix DNA-binding domain"/>
    <property type="match status" value="1"/>
</dbReference>
<keyword evidence="3 5" id="KW-0067">ATP-binding</keyword>
<protein>
    <submittedName>
        <fullName evidence="7">Septum-associated FtsK-like translocase of DNA</fullName>
    </submittedName>
</protein>
<dbReference type="CDD" id="cd01127">
    <property type="entry name" value="TrwB_TraG_TraD_VirD4"/>
    <property type="match status" value="1"/>
</dbReference>
<sequence length="699" mass="79215">MKKNKLKQEKVIEEVFHIPQIPKIEGIRGYHKYEKERFVSPLFGADVKDEIHVPFVVHVIGDKVKKYDAFRTKPLMDDERIEKEKGNKYYEFSDSLINKETRKQIFGIDSYEKKETESKVSDFKEEVKPIVEEVKVKPTVDENVLPPWMRPRSVSMEPEESDVKIETHERMKSGVTVKANFLTEDYSEKKIEKIVEKPKVTASYENKYYQLPPVTLLNKTSRNRDEKPQWLLDQIEMINRTFADHAVEGVVANSKKGPTVTRHEISLEPGVPVKRVTGIHDNIMMNLAAKSLRIEAPIPGKPFVGIEVPNFKTDIVSFGNVVDSEDFLNDHDHPLKVALGEDIDGKNIYVDIAKMPHGLIAGATNSGKSVCVNTILISLLLKNKPEDLKLILVDPKMVELTPYNDLPHLITPVITDPKMAATALNWVVEEMENRYRKFANARARDLKSYNENVKKGFVDDEKMPYIVIVIDELADLMMVSANDVEDAIQRITQKARAAGIHLLVATQRPTVDVVRGTIKSNIPTRIAFRVASFTDSTTILDGAGAEQLLGRGDMLLKEAERPIRLQGAFISDHEIDGVIDFIKNQQGPQYLLRHEDLKNKVESKEVINDDLFKDVAYYVVEEGNCSINGITKQFGLGFNRAQRIVTLLEQYGIVSETQGTKAREVLVTYHELENILKEAGIIWNRYNGSQGICLSPLGK</sequence>
<evidence type="ECO:0000256" key="5">
    <source>
        <dbReference type="PROSITE-ProRule" id="PRU00289"/>
    </source>
</evidence>
<evidence type="ECO:0000313" key="8">
    <source>
        <dbReference type="Proteomes" id="UP000290909"/>
    </source>
</evidence>
<reference evidence="7 8" key="1">
    <citation type="submission" date="2019-01" db="EMBL/GenBank/DDBJ databases">
        <authorList>
            <consortium name="Pathogen Informatics"/>
        </authorList>
    </citation>
    <scope>NUCLEOTIDE SEQUENCE [LARGE SCALE GENOMIC DNA]</scope>
    <source>
        <strain evidence="7 8">NCTC10172</strain>
    </source>
</reference>
<dbReference type="EMBL" id="LR215050">
    <property type="protein sequence ID" value="VEU82654.1"/>
    <property type="molecule type" value="Genomic_DNA"/>
</dbReference>
<dbReference type="SUPFAM" id="SSF46785">
    <property type="entry name" value="Winged helix' DNA-binding domain"/>
    <property type="match status" value="1"/>
</dbReference>
<dbReference type="PANTHER" id="PTHR22683">
    <property type="entry name" value="SPORULATION PROTEIN RELATED"/>
    <property type="match status" value="1"/>
</dbReference>
<dbReference type="PANTHER" id="PTHR22683:SF42">
    <property type="entry name" value="DNA TRANSLOCASE SFTA"/>
    <property type="match status" value="1"/>
</dbReference>
<keyword evidence="4" id="KW-0238">DNA-binding</keyword>
<dbReference type="Pfam" id="PF01580">
    <property type="entry name" value="FtsK_SpoIIIE"/>
    <property type="match status" value="1"/>
</dbReference>
<keyword evidence="8" id="KW-1185">Reference proteome</keyword>
<dbReference type="AlphaFoldDB" id="A0A449BJL6"/>
<dbReference type="InterPro" id="IPR036388">
    <property type="entry name" value="WH-like_DNA-bd_sf"/>
</dbReference>
<dbReference type="GO" id="GO:0005524">
    <property type="term" value="F:ATP binding"/>
    <property type="evidence" value="ECO:0007669"/>
    <property type="project" value="UniProtKB-UniRule"/>
</dbReference>
<dbReference type="STRING" id="1408416.GCA_000702765_00812"/>
<evidence type="ECO:0000256" key="3">
    <source>
        <dbReference type="ARBA" id="ARBA00022840"/>
    </source>
</evidence>
<keyword evidence="2 5" id="KW-0547">Nucleotide-binding</keyword>
<dbReference type="GO" id="GO:0003677">
    <property type="term" value="F:DNA binding"/>
    <property type="evidence" value="ECO:0007669"/>
    <property type="project" value="UniProtKB-KW"/>
</dbReference>
<dbReference type="InterPro" id="IPR050206">
    <property type="entry name" value="FtsK/SpoIIIE/SftA"/>
</dbReference>
<dbReference type="KEGG" id="ahk:NCTC10172_00674"/>
<proteinExistence type="inferred from homology"/>
<accession>A0A449BJL6</accession>
<organism evidence="7 8">
    <name type="scientific">Acholeplasma hippikon</name>
    <dbReference type="NCBI Taxonomy" id="264636"/>
    <lineage>
        <taxon>Bacteria</taxon>
        <taxon>Bacillati</taxon>
        <taxon>Mycoplasmatota</taxon>
        <taxon>Mollicutes</taxon>
        <taxon>Acholeplasmatales</taxon>
        <taxon>Acholeplasmataceae</taxon>
        <taxon>Acholeplasma</taxon>
    </lineage>
</organism>
<dbReference type="PROSITE" id="PS50901">
    <property type="entry name" value="FTSK"/>
    <property type="match status" value="1"/>
</dbReference>
<feature type="domain" description="FtsK" evidence="6">
    <location>
        <begin position="345"/>
        <end position="537"/>
    </location>
</feature>
<comment type="similarity">
    <text evidence="1">Belongs to the FtsK/SpoIIIE/SftA family.</text>
</comment>
<evidence type="ECO:0000256" key="2">
    <source>
        <dbReference type="ARBA" id="ARBA00022741"/>
    </source>
</evidence>
<dbReference type="Pfam" id="PF17854">
    <property type="entry name" value="FtsK_alpha"/>
    <property type="match status" value="1"/>
</dbReference>
<dbReference type="InterPro" id="IPR041027">
    <property type="entry name" value="FtsK_alpha"/>
</dbReference>
<dbReference type="Gene3D" id="3.30.980.40">
    <property type="match status" value="1"/>
</dbReference>
<dbReference type="Proteomes" id="UP000290909">
    <property type="component" value="Chromosome"/>
</dbReference>
<dbReference type="InterPro" id="IPR036390">
    <property type="entry name" value="WH_DNA-bd_sf"/>
</dbReference>
<dbReference type="InterPro" id="IPR002543">
    <property type="entry name" value="FtsK_dom"/>
</dbReference>
<gene>
    <name evidence="7" type="primary">sftA</name>
    <name evidence="7" type="ORF">NCTC10172_00674</name>
</gene>
<evidence type="ECO:0000256" key="1">
    <source>
        <dbReference type="ARBA" id="ARBA00006474"/>
    </source>
</evidence>
<dbReference type="Gene3D" id="3.40.50.300">
    <property type="entry name" value="P-loop containing nucleotide triphosphate hydrolases"/>
    <property type="match status" value="1"/>
</dbReference>